<protein>
    <recommendedName>
        <fullName evidence="2">eCIS core domain-containing protein</fullName>
    </recommendedName>
</protein>
<comment type="caution">
    <text evidence="3">The sequence shown here is derived from an EMBL/GenBank/DDBJ whole genome shotgun (WGS) entry which is preliminary data.</text>
</comment>
<accession>A0A5M3WSS1</accession>
<keyword evidence="4" id="KW-1185">Reference proteome</keyword>
<organism evidence="3 4">
    <name type="scientific">Acrocarpospora macrocephala</name>
    <dbReference type="NCBI Taxonomy" id="150177"/>
    <lineage>
        <taxon>Bacteria</taxon>
        <taxon>Bacillati</taxon>
        <taxon>Actinomycetota</taxon>
        <taxon>Actinomycetes</taxon>
        <taxon>Streptosporangiales</taxon>
        <taxon>Streptosporangiaceae</taxon>
        <taxon>Acrocarpospora</taxon>
    </lineage>
</organism>
<proteinExistence type="predicted"/>
<dbReference type="OrthoDB" id="9153660at2"/>
<dbReference type="AlphaFoldDB" id="A0A5M3WSS1"/>
<dbReference type="InterPro" id="IPR025295">
    <property type="entry name" value="eCIS_core_dom"/>
</dbReference>
<evidence type="ECO:0000256" key="1">
    <source>
        <dbReference type="SAM" id="MobiDB-lite"/>
    </source>
</evidence>
<feature type="region of interest" description="Disordered" evidence="1">
    <location>
        <begin position="24"/>
        <end position="45"/>
    </location>
</feature>
<reference evidence="3 4" key="1">
    <citation type="submission" date="2019-10" db="EMBL/GenBank/DDBJ databases">
        <title>Whole genome shotgun sequence of Acrocarpospora macrocephala NBRC 16266.</title>
        <authorList>
            <person name="Ichikawa N."/>
            <person name="Kimura A."/>
            <person name="Kitahashi Y."/>
            <person name="Komaki H."/>
            <person name="Oguchi A."/>
        </authorList>
    </citation>
    <scope>NUCLEOTIDE SEQUENCE [LARGE SCALE GENOMIC DNA]</scope>
    <source>
        <strain evidence="3 4">NBRC 16266</strain>
    </source>
</reference>
<name>A0A5M3WSS1_9ACTN</name>
<evidence type="ECO:0000313" key="3">
    <source>
        <dbReference type="EMBL" id="GES11934.1"/>
    </source>
</evidence>
<dbReference type="RefSeq" id="WP_155357278.1">
    <property type="nucleotide sequence ID" value="NZ_BAAAHL010000038.1"/>
</dbReference>
<sequence length="851" mass="95143">MSWWVRVRRELEADELARRRLAAPGRTPGERELAPLPGAARGTGLELGGQVRGELESRFGVDLTRVRVRPHDVRVRRRGALAEAEGTTISFAPGQYAPHTDAGLGLLAHEIAHVALRHPGRSPRRKPSARPYHQEVVEELRASTGARERAVRPILALCEAVAQERAADLPALVAALTRVDVRALREDFPSHRLAEETTARLILLGRAHAAAAFTTWYLRLAPSGPYPRRYYDDAEWHWQEVLAALSDKIDWSDGAASLRVLDALVALFHRLRAEQDGLDVKELAADRARFATEPPPSFGMATKPYVSISMYHDSLTRIARSAFEATQAAFQAVLERAADALATRRDRAPLDALERRIEALGRLKPAAGADSFEINMWTWRKRRGKDVLRQKDFFPSDKRAARRELTLQPYDATEEGLFIVPSMELELSRVMEIRALQLKALKRVYGIETGPGGARTAEARANERALATLGGKGLRLHGDDDWRRFLRAKFEEHLASTGSADAAFQAVVNLLKFYLRAFTTHSPYNIDDFGDDLLKIEFPRTLTGQLVHDCGVYALRIAFMLSLLKDHPRLRGMRLRFAQLPVHIALVITGAPEVATYIAHNDDFHPVSAEEMEAIRTAWAAVDADGRQRRRPAARGAATDDAFFGELAADRFIPATDMPVRVAGIPEPGDRTKLLRLYRKVVGQRLFGPVTEDPKQPEYQFHLRYLKLLDGIRVHYNRALVPYWNRVARPTWQRHKDALRTADPARFAAAAASYLDDAASGETVDGGRHRVWGLYLPLTSEAIDISVAIDNNPAVLAPRVHRVSADRLIKVLGSDTPWWDKEIREHVAEIKAGVFLPPPFPEGDDPLMEVD</sequence>
<evidence type="ECO:0000313" key="4">
    <source>
        <dbReference type="Proteomes" id="UP000331127"/>
    </source>
</evidence>
<dbReference type="EMBL" id="BLAE01000033">
    <property type="protein sequence ID" value="GES11934.1"/>
    <property type="molecule type" value="Genomic_DNA"/>
</dbReference>
<evidence type="ECO:0000259" key="2">
    <source>
        <dbReference type="Pfam" id="PF13699"/>
    </source>
</evidence>
<gene>
    <name evidence="3" type="ORF">Amac_055310</name>
</gene>
<dbReference type="Pfam" id="PF13699">
    <property type="entry name" value="eCIS_core"/>
    <property type="match status" value="1"/>
</dbReference>
<feature type="domain" description="eCIS core" evidence="2">
    <location>
        <begin position="47"/>
        <end position="115"/>
    </location>
</feature>
<dbReference type="Proteomes" id="UP000331127">
    <property type="component" value="Unassembled WGS sequence"/>
</dbReference>